<keyword evidence="7" id="KW-1185">Reference proteome</keyword>
<dbReference type="InterPro" id="IPR050109">
    <property type="entry name" value="HTH-type_TetR-like_transc_reg"/>
</dbReference>
<protein>
    <submittedName>
        <fullName evidence="6">TetR family transcriptional regulator</fullName>
    </submittedName>
</protein>
<dbReference type="AlphaFoldDB" id="A0A5Q2FG04"/>
<dbReference type="PANTHER" id="PTHR30055">
    <property type="entry name" value="HTH-TYPE TRANSCRIPTIONAL REGULATOR RUTR"/>
    <property type="match status" value="1"/>
</dbReference>
<sequence length="211" mass="23404">MPRTAQPMDPDREDRLIAAATAAFTESGYEEASLNRIITQAGWAKGSFYHYFPNKQRLHDHVVLTMRERLGTVVEVPDLDELTPEAFWPAMTGLAASLIRAATERPEIRLFGRMFHHPPAARGPQGQLTRLRNDVSGWIRRAVDRGRHLGMVRDDLPEALLTELALSIVTVLDQGALSAQAPPGYRPEYAARILQDALGTPRPVTGHDSPP</sequence>
<name>A0A5Q2FG04_9ACTN</name>
<organism evidence="6 7">
    <name type="scientific">Raineyella fluvialis</name>
    <dbReference type="NCBI Taxonomy" id="2662261"/>
    <lineage>
        <taxon>Bacteria</taxon>
        <taxon>Bacillati</taxon>
        <taxon>Actinomycetota</taxon>
        <taxon>Actinomycetes</taxon>
        <taxon>Propionibacteriales</taxon>
        <taxon>Propionibacteriaceae</taxon>
        <taxon>Raineyella</taxon>
    </lineage>
</organism>
<keyword evidence="2 4" id="KW-0238">DNA-binding</keyword>
<evidence type="ECO:0000256" key="4">
    <source>
        <dbReference type="PROSITE-ProRule" id="PRU00335"/>
    </source>
</evidence>
<dbReference type="RefSeq" id="WP_153571743.1">
    <property type="nucleotide sequence ID" value="NZ_CP045725.1"/>
</dbReference>
<dbReference type="GO" id="GO:0000976">
    <property type="term" value="F:transcription cis-regulatory region binding"/>
    <property type="evidence" value="ECO:0007669"/>
    <property type="project" value="TreeGrafter"/>
</dbReference>
<keyword evidence="3" id="KW-0804">Transcription</keyword>
<reference evidence="6 7" key="1">
    <citation type="submission" date="2019-10" db="EMBL/GenBank/DDBJ databases">
        <title>Genomic analysis of Raineyella sp. CBA3103.</title>
        <authorList>
            <person name="Roh S.W."/>
        </authorList>
    </citation>
    <scope>NUCLEOTIDE SEQUENCE [LARGE SCALE GENOMIC DNA]</scope>
    <source>
        <strain evidence="6 7">CBA3103</strain>
    </source>
</reference>
<proteinExistence type="predicted"/>
<dbReference type="InterPro" id="IPR009057">
    <property type="entry name" value="Homeodomain-like_sf"/>
</dbReference>
<evidence type="ECO:0000313" key="7">
    <source>
        <dbReference type="Proteomes" id="UP000386847"/>
    </source>
</evidence>
<dbReference type="GO" id="GO:0003700">
    <property type="term" value="F:DNA-binding transcription factor activity"/>
    <property type="evidence" value="ECO:0007669"/>
    <property type="project" value="TreeGrafter"/>
</dbReference>
<accession>A0A5Q2FG04</accession>
<evidence type="ECO:0000313" key="6">
    <source>
        <dbReference type="EMBL" id="QGF23216.1"/>
    </source>
</evidence>
<evidence type="ECO:0000256" key="2">
    <source>
        <dbReference type="ARBA" id="ARBA00023125"/>
    </source>
</evidence>
<dbReference type="KEGG" id="rain:Rai3103_05555"/>
<evidence type="ECO:0000259" key="5">
    <source>
        <dbReference type="PROSITE" id="PS50977"/>
    </source>
</evidence>
<evidence type="ECO:0000256" key="1">
    <source>
        <dbReference type="ARBA" id="ARBA00023015"/>
    </source>
</evidence>
<dbReference type="Proteomes" id="UP000386847">
    <property type="component" value="Chromosome"/>
</dbReference>
<dbReference type="PROSITE" id="PS50977">
    <property type="entry name" value="HTH_TETR_2"/>
    <property type="match status" value="1"/>
</dbReference>
<gene>
    <name evidence="6" type="ORF">Rai3103_05555</name>
</gene>
<feature type="DNA-binding region" description="H-T-H motif" evidence="4">
    <location>
        <begin position="33"/>
        <end position="52"/>
    </location>
</feature>
<dbReference type="InterPro" id="IPR001647">
    <property type="entry name" value="HTH_TetR"/>
</dbReference>
<dbReference type="PANTHER" id="PTHR30055:SF234">
    <property type="entry name" value="HTH-TYPE TRANSCRIPTIONAL REGULATOR BETI"/>
    <property type="match status" value="1"/>
</dbReference>
<dbReference type="EMBL" id="CP045725">
    <property type="protein sequence ID" value="QGF23216.1"/>
    <property type="molecule type" value="Genomic_DNA"/>
</dbReference>
<evidence type="ECO:0000256" key="3">
    <source>
        <dbReference type="ARBA" id="ARBA00023163"/>
    </source>
</evidence>
<dbReference type="SUPFAM" id="SSF46689">
    <property type="entry name" value="Homeodomain-like"/>
    <property type="match status" value="1"/>
</dbReference>
<dbReference type="Gene3D" id="1.10.357.10">
    <property type="entry name" value="Tetracycline Repressor, domain 2"/>
    <property type="match status" value="1"/>
</dbReference>
<dbReference type="PRINTS" id="PR00455">
    <property type="entry name" value="HTHTETR"/>
</dbReference>
<feature type="domain" description="HTH tetR-type" evidence="5">
    <location>
        <begin position="10"/>
        <end position="70"/>
    </location>
</feature>
<dbReference type="Pfam" id="PF00440">
    <property type="entry name" value="TetR_N"/>
    <property type="match status" value="1"/>
</dbReference>
<keyword evidence="1" id="KW-0805">Transcription regulation</keyword>